<dbReference type="InterPro" id="IPR013083">
    <property type="entry name" value="Znf_RING/FYVE/PHD"/>
</dbReference>
<dbReference type="Gene3D" id="2.60.220.50">
    <property type="match status" value="1"/>
</dbReference>
<evidence type="ECO:0000256" key="5">
    <source>
        <dbReference type="ARBA" id="ARBA00022771"/>
    </source>
</evidence>
<feature type="transmembrane region" description="Helical" evidence="11">
    <location>
        <begin position="4375"/>
        <end position="4393"/>
    </location>
</feature>
<dbReference type="InterPro" id="IPR046338">
    <property type="entry name" value="GAIN_dom_sf"/>
</dbReference>
<evidence type="ECO:0000256" key="8">
    <source>
        <dbReference type="ARBA" id="ARBA00023136"/>
    </source>
</evidence>
<feature type="transmembrane region" description="Helical" evidence="11">
    <location>
        <begin position="4823"/>
        <end position="4844"/>
    </location>
</feature>
<feature type="zinc finger region" description="TRAF-type" evidence="9">
    <location>
        <begin position="5107"/>
        <end position="5180"/>
    </location>
</feature>
<keyword evidence="14" id="KW-1185">Reference proteome</keyword>
<dbReference type="OrthoDB" id="76429at2759"/>
<evidence type="ECO:0000256" key="10">
    <source>
        <dbReference type="SAM" id="MobiDB-lite"/>
    </source>
</evidence>
<dbReference type="RefSeq" id="XP_012204824.1">
    <property type="nucleotide sequence ID" value="XM_012349434.1"/>
</dbReference>
<evidence type="ECO:0000256" key="9">
    <source>
        <dbReference type="PROSITE-ProRule" id="PRU00207"/>
    </source>
</evidence>
<feature type="transmembrane region" description="Helical" evidence="11">
    <location>
        <begin position="4405"/>
        <end position="4427"/>
    </location>
</feature>
<gene>
    <name evidence="13" type="ORF">SPRG_22259</name>
</gene>
<keyword evidence="7 11" id="KW-1133">Transmembrane helix</keyword>
<evidence type="ECO:0000256" key="11">
    <source>
        <dbReference type="SAM" id="Phobius"/>
    </source>
</evidence>
<dbReference type="SUPFAM" id="SSF49599">
    <property type="entry name" value="TRAF domain-like"/>
    <property type="match status" value="1"/>
</dbReference>
<dbReference type="GO" id="GO:0006816">
    <property type="term" value="P:calcium ion transport"/>
    <property type="evidence" value="ECO:0007669"/>
    <property type="project" value="TreeGrafter"/>
</dbReference>
<reference evidence="13 14" key="1">
    <citation type="journal article" date="2013" name="PLoS Genet.">
        <title>Distinctive expansion of potential virulence genes in the genome of the oomycete fish pathogen Saprolegnia parasitica.</title>
        <authorList>
            <person name="Jiang R.H."/>
            <person name="de Bruijn I."/>
            <person name="Haas B.J."/>
            <person name="Belmonte R."/>
            <person name="Lobach L."/>
            <person name="Christie J."/>
            <person name="van den Ackerveken G."/>
            <person name="Bottin A."/>
            <person name="Bulone V."/>
            <person name="Diaz-Moreno S.M."/>
            <person name="Dumas B."/>
            <person name="Fan L."/>
            <person name="Gaulin E."/>
            <person name="Govers F."/>
            <person name="Grenville-Briggs L.J."/>
            <person name="Horner N.R."/>
            <person name="Levin J.Z."/>
            <person name="Mammella M."/>
            <person name="Meijer H.J."/>
            <person name="Morris P."/>
            <person name="Nusbaum C."/>
            <person name="Oome S."/>
            <person name="Phillips A.J."/>
            <person name="van Rooyen D."/>
            <person name="Rzeszutek E."/>
            <person name="Saraiva M."/>
            <person name="Secombes C.J."/>
            <person name="Seidl M.F."/>
            <person name="Snel B."/>
            <person name="Stassen J.H."/>
            <person name="Sykes S."/>
            <person name="Tripathy S."/>
            <person name="van den Berg H."/>
            <person name="Vega-Arreguin J.C."/>
            <person name="Wawra S."/>
            <person name="Young S.K."/>
            <person name="Zeng Q."/>
            <person name="Dieguez-Uribeondo J."/>
            <person name="Russ C."/>
            <person name="Tyler B.M."/>
            <person name="van West P."/>
        </authorList>
    </citation>
    <scope>NUCLEOTIDE SEQUENCE [LARGE SCALE GENOMIC DNA]</scope>
    <source>
        <strain evidence="13 14">CBS 223.65</strain>
    </source>
</reference>
<evidence type="ECO:0000256" key="7">
    <source>
        <dbReference type="ARBA" id="ARBA00022989"/>
    </source>
</evidence>
<feature type="compositionally biased region" description="Pro residues" evidence="10">
    <location>
        <begin position="5406"/>
        <end position="5416"/>
    </location>
</feature>
<keyword evidence="5 9" id="KW-0863">Zinc-finger</keyword>
<dbReference type="SMART" id="SM00303">
    <property type="entry name" value="GPS"/>
    <property type="match status" value="1"/>
</dbReference>
<proteinExistence type="predicted"/>
<feature type="transmembrane region" description="Helical" evidence="11">
    <location>
        <begin position="4878"/>
        <end position="4895"/>
    </location>
</feature>
<keyword evidence="8 11" id="KW-0472">Membrane</keyword>
<comment type="subcellular location">
    <subcellularLocation>
        <location evidence="1">Membrane</location>
    </subcellularLocation>
</comment>
<evidence type="ECO:0000313" key="13">
    <source>
        <dbReference type="EMBL" id="KDO24507.1"/>
    </source>
</evidence>
<keyword evidence="6 9" id="KW-0862">Zinc</keyword>
<evidence type="ECO:0000256" key="6">
    <source>
        <dbReference type="ARBA" id="ARBA00022833"/>
    </source>
</evidence>
<dbReference type="OMA" id="NIDCTAT"/>
<dbReference type="PROSITE" id="PS50145">
    <property type="entry name" value="ZF_TRAF"/>
    <property type="match status" value="1"/>
</dbReference>
<feature type="transmembrane region" description="Helical" evidence="11">
    <location>
        <begin position="4275"/>
        <end position="4298"/>
    </location>
</feature>
<feature type="compositionally biased region" description="Low complexity" evidence="10">
    <location>
        <begin position="3806"/>
        <end position="3833"/>
    </location>
</feature>
<dbReference type="GeneID" id="24142642"/>
<dbReference type="Proteomes" id="UP000030745">
    <property type="component" value="Unassembled WGS sequence"/>
</dbReference>
<dbReference type="Pfam" id="PF02010">
    <property type="entry name" value="REJ"/>
    <property type="match status" value="1"/>
</dbReference>
<name>A0A067CCF5_SAPPC</name>
<dbReference type="InterPro" id="IPR001293">
    <property type="entry name" value="Znf_TRAF"/>
</dbReference>
<feature type="region of interest" description="Disordered" evidence="10">
    <location>
        <begin position="3806"/>
        <end position="3836"/>
    </location>
</feature>
<feature type="domain" description="TRAF-type" evidence="12">
    <location>
        <begin position="5107"/>
        <end position="5180"/>
    </location>
</feature>
<evidence type="ECO:0000256" key="3">
    <source>
        <dbReference type="ARBA" id="ARBA00022723"/>
    </source>
</evidence>
<accession>A0A067CCF5</accession>
<dbReference type="Gene3D" id="3.30.40.10">
    <property type="entry name" value="Zinc/RING finger domain, C3HC4 (zinc finger)"/>
    <property type="match status" value="1"/>
</dbReference>
<dbReference type="VEuPathDB" id="FungiDB:SPRG_22259"/>
<dbReference type="InterPro" id="IPR000203">
    <property type="entry name" value="GPS"/>
</dbReference>
<evidence type="ECO:0000256" key="4">
    <source>
        <dbReference type="ARBA" id="ARBA00022737"/>
    </source>
</evidence>
<dbReference type="EMBL" id="KK583241">
    <property type="protein sequence ID" value="KDO24507.1"/>
    <property type="molecule type" value="Genomic_DNA"/>
</dbReference>
<feature type="region of interest" description="Disordered" evidence="10">
    <location>
        <begin position="5387"/>
        <end position="5416"/>
    </location>
</feature>
<keyword evidence="3 9" id="KW-0479">Metal-binding</keyword>
<dbReference type="PANTHER" id="PTHR46730">
    <property type="entry name" value="POLYCYSTIN-1"/>
    <property type="match status" value="1"/>
</dbReference>
<evidence type="ECO:0000256" key="1">
    <source>
        <dbReference type="ARBA" id="ARBA00004370"/>
    </source>
</evidence>
<evidence type="ECO:0000256" key="2">
    <source>
        <dbReference type="ARBA" id="ARBA00022692"/>
    </source>
</evidence>
<keyword evidence="2 11" id="KW-0812">Transmembrane</keyword>
<keyword evidence="4" id="KW-0677">Repeat</keyword>
<sequence>PYVVGSVLFSVQALVTQSTLQPLVVTLHSSIASGYAALFDVSCSLPVGSETFSITLSLPSAYCDAVSMVYMFDRLVNAAEDGCSYVLQDGTGRTSWATWFSGTVFLRVAPGFSGNMTLQYTATSGNVVGSTAQTIASVSLVWDADTDPVVLPGTFQWLEAYQNELIFRDWKADVEDVLNSAGETLHGNASVHFECDHLNRGITGGWASGAWMPCDIEALQDVYDVALAPALDFSGRTAVTLVVTEARYLARPIQCVIQYTIRIIEVAPLPALTLPVTFQPHSVIAYGQPAMIALAEPVASSSSLDLDILVDATTLLYEATQPPRSQARAIATDTFVFQPDISPIVYTTVKSPLLAVACLQGEPATLNLTYLGASNTTLWVMVVPRDVPLQINRASAATLDPVKLPPTQLLHVQPPAYFTGRLQFDIRIGLQRGQRTAIVPYAAVVDVTPLPVPPVPRVVFCNRSVPFGDVAVVTMTNVPLSTTTAFAIEIEVLNATMASSLIAAQVVALETISHFPAQYHYANVTSATAWKWTLPVVLLPSGTVADRHLVSLSVAVHMAPDFAGHVPLALRLVSFLAANASVTAEWVYHQTVQWHYNQVPLVEVAPLWTLTTLENLDTRVAWMALLTQSSLIGTYWTQAYNLTGVSLQYGVNKTVRDASIDTFFNATQSATVVRASKLLAWSLNDSMSEITSDDAMQLYVLPYRYGSTNVTLNFTFHGADESIRPRILMQPIQLDVLQVAQVPVIDSVRSPAVVASDDIADVTVQIATPILDGSDMLTALLWTDSPSVAVQNAANVVLVPHQNETLPRYGIPFGTSFYQSIQTWSATFRVMALGSFSGKANFCLEIRAIATTNTTSRASVFHRFAIDFEPSDTPIVVPASVVSMAVFGGEIWTLDAPAILRQTNAQLPLPYATAAIASASYEYTLETANIHYGFASVVPRVLAPVRVALNVAGVPPLTHDLVHMEAANTSTYDQPITITLTLQCAKAVVHFEPTTLAYLVNGRSVQDTSVLNMGQPIQVVAWPPLGSNFSGVIPFQVSALCDHGPALSVRKDLQWLANPASFLLPPTTANASTNENTWLQMALGSMLSATNRTVNDIRYRVAALRYVTPLDDNIQQVELGNATLLDSNYIGLLPRVHFSGVLSVTWLVEYEGVGTQFGQVVALQNQTATHTMLVAVHPVAVAPTLDLATDGVVDFGNYSRATLHVTIGGDTSQTTQLYLACTGSIVAFSGGRWLPYFGSVQIGTLNLNTTLQWIYAPSQAAAGTADCTLHSMTTSVDLGLGTDPRQMLATQSVNWTATWQPSVHVPVMPVQTLSFTTMVNRTLVLSLPDLISSLPNATSCALQWYTSDVQRTLADGVVVNATRTSQLTPAFAQASGMSCANLSQLTVEFASSYVGRTTLFLGVETLVAQYPVAIAVTVKSLPVAPHVLLSTNAVVASYEQPVSVVAYAPAPPGTLVTYHVVSSPPIITAIGRSGEWFTADVYGIISMRPWAAVDATLQVAAPIGYVGSVLLTITALVQNGADGASDAQQLNATWLRALPPSLQVSSVDSMYATDVASIQLQTELQHQDSAIGALSVLMTTSHALQDVTRTLQASPAAYHVQLPTNELLVTPLRYFGGPIVWTFQATSTAFGTSAISVASLNMTVVPVVSTPNITLGVPAMVQNTSSRMSIQVALVEPLGYTEVSKSTLVFSSFGIDAITDASTNASVPCVVVGPNVTACPLATTFGAARNFSLVLTPYLDYAGPVNFSVLTIHSILEAPLGCMESAWNSSMLHACCENVTSQCTASSSAATIVVRGIAAYPNVSVSPISLVSSVQAISAVKVLALDVHDPFHSQLLTATIVCPLNTLHRVVVSQNYTRTNMTKLTSVNASSMDMFSVAWLPRIAPWGLELEWSANATTPRFNCTLVAQSRSVLFPNSTATTNTTFFVELNLTPPALTLSQAYIEVQEGQPIVLAAALATANATLVLEAPLAVIQRVAFQNASMLYATTTQIGNRTFVYGGASGIRGSFVLTTFPTSGDVTLRLYSFPTIASAMTILNATSAARVLVHINPIPMLPLFLASPSVLFVPTSMNNVTTNVVVSMAHVDVDNVVYLQVGVPRFLVTDLSWNGQLQVPQSINTTSTLTSGTMTLAVQSYYDGHFAVTLDAFSVVPALGLTASNRSFLSVVAFASTLDLTNLVVASSVEGGATDFIEIPVTSNVSDLVLLDLEQHHLGTVVANGIVLTRTDWGNSSIPSYALPQPLMQLHVRSRPGFAGFFTVALAGVDTSLALGIAPVRVHVQPVALPPQLLKVSPTIINGTTVYLDVVSDVPSPSNGVDVLTLTMTLPVYVPVIACSVPSRASIPVRVNGTFRTFDVPSTTTTVRFVLAPNYVGTFSVAVLLTDTSGLVSTASVETMINLVIAPRTAPPAVGWTYALSSQVPSISVVENALNTPSLLNATSLLNGSSAWNASGNVDVSSAFSIATLPSTATHPLQSSITFNGSETWLAFVPTVSVTDLSDLEISSDVPRLLSSRIVPSKYFDGYVVLAPHLVWTTPYTYGAMTTLLGATTASLHQATGVSLQTTSQSSRVVAVAVRITPVAQVPTVTLQLPPPIAGFGPWAVYEADAVNFTINATTVYAVPTQVLHTRLSASSTQLTSISINGTVLALPKVGPVVFPSTLPANVLPVTTVSLPVVRGVFGLLPMQLMVQNTETLNNDSQLVVKTWNVTVVPVAHVPTLVLQPSATTLRESDVLQLTATATVLSTTENISISVASWPTEAAVTLQHRDATLSHLPSGALVTLSLAKYWSGTLQLNVTALAQQSMASPRDKASTSQLLNITVLPVAYPPLLVVDPSKHGVMGTWVTVPINVSALVVRRSSDIDEWSLHLVARAGALSVWANQTLLTRNASLSNITLDIFSLPVSGEHEPRRHHKDKRDNGAAIDLFIAGIHVSANATAMDQGTSVLFTVAVNSPPIAPVTITLACNDTSRLIVPAPLVATTNTTLQWLLRSTRDFMDNGNNVVNCAMVINTTDVYYQQVPLPNTSLVLVNKDTSGFALRGTMLNNRVQLTVAEGGFPDSYTVALTSKPFDEVDIFMTSNVSYLRTTPPLLVFTQDNWNVPQTVVANASKESNIIGMAPAFILHTIVTNDTKYAALQNFTVGVSLLVTSDTTPPPALQSAQFGNTGADILLTFSRDVDLSSFPTPTSFVCTRLLVFTTGFYGDVPTCGWTSKSTVRILLGQSPTVLPGDKCQVVAGLKATATSTLSMPTSYIVIQTPVNPPVPKVSVTGPQNLGSCDDLVLDGRSSSGGGGRAMAWVWTVTNAPDIAATLSALGTTAQTVSLPASTLIAGGTYTFSLTITNFFGAFGTSGSIVVTKASTPLPVVSIDGPSAVSLTKASTLALNSVATPATCGNTDVSSIALSFQWSMLGSSGVMTVVNSTSRNPRQLRLPLRTIAYGTYTVQVLVGVVGHPAQINSASVTLQVVPSALVAVISNGFRSVGNQADLVLSGTASNDPDSSSTTLLYAWQCFDAMTGAVSCGNVSINNGSTSTVAKTNLPPTTTIRILLTVYDPVTQRSAQASTTYTVLLGSPPKTTVAPLSQLKYNPDVKIVLNGAVTSAIDSSPTTLWSVQGDATVADTAFGFARTSKRMLLLPNTLTAGKTYVFVFTGTDKFGQSSNATISVQINEPPTSGLLVSSPTSGTTLATPFAVSCLNWVDVDLPLTYAFKYIVGPASADATEIALGDYALSTAFTTIFPLGGGVNSTITIVAYVADAYGYATKVYTEIVVAAPTGSASAQQAALSDQSSQLVASAASTDPGQVVNLVGMLASTLNAPPATTTSSGSSSGGSTTTPAPTASVAPGRTPKPTAVVLKSCPSLSAALVCSGHGACVLNPPKCPATNIDCTATCTCEPSWYDSDCATPQGYYDQKQAMLGNLLTAMASATSSIEPTAKAVEQQTSAVQSITANSGLLSPTQQTQALDLVAGVLSASSQVQLSTAATTAVGRSISNLLDAPSTTKSGPRRLSETTNSTADAAAKAIKIQSTVGLLASAMLNGIVPGEDPVEMNSKNVKMVLQRHDPANLQGTLELPLSESQVQANYSKQTFTLPTTLPASSACAQGVDTHATFLAQNVYQYANASSNINSGIIGLKLLCDDSSTPLAVANLTSGISIRMRKLAQYPVPGAPTSGNVSCTAGPPVHFNITCDIDQQLYKLVACNGSANYTVQYTCPQYIPTPKCQYWDTTAGAWSTAGCRQEPDPDDNYMLCVCDHLTDFSTQVDMAFQAVEDNFFSVIEHQTTVEDVVQNIGIVITMGVMVILYGVSLLFCLKWDRDDRAKRRKYALTKQNEPTHIDLRSLFVLPKVAAAKTRRAKAQALLSGFWDGLKAKHRILSTILRYDETFTRPQRAMVIFTVTMSQMLINALLYKLRQMDTSVATVIVSGLVSSVCLMPVTLAFVILFRKAGKMHDYTVRYEIEDDDRIVEVEVDAYGKPVQYSQYDMLCIDLQGLLNAVPHGAYARMLARLERDGNLTSLASIVSQSLYLILHNREVREPDPLDDIAVELVSKNLSTAAQPRFSLFAKPKVLSMAIETHVDAPVGADPGLLSVESAVAKLLALWSPTTDVYGRLNKFEPTAITSSTRSKLGYLLQEAIELQKKETSTAEVDELASVASILAWCRKCYECAECFANDTNAVLRHAKHEMQRTREQLVMTRRMVQKQLRDRLQKFRTNVVRRSVDHQVQVVIQKSKHHMTETRRRLQDARRKSRVARKLQTKEVKKQMAAVLGSLHGLTRWKKRFELYEEAKEKRLADAMPLHERQRYLNESEKLKKLRFGARLMYNLFLRKAPQRLEKPIFPEFVNYILYAVCAGIDAFAAYFVLQFSFTVGHAVASMWIGSLFTGLAMTYLVSEPVHIFLRVGVLPLLASIFLVNTGLFEALGTEIVTVGAAAAVGIAGVAKFREKKAARLLPVSVADGPSAQLASADAPPVLASAPSTRLVQTSVSAPLPSEPAPVVPEPVAPVAAGPPTTSLESPVAPRRKSLVEGDTTEPIASFPTLTKVIVVSPRPAPSRGASTAMLVTGPSVAALPVMAQETTSDATSSVRAADPVDVAAALTTELATPPPAVDEFVCECGASTPQDARAHHLEHDCTHRLVQCRAGCGIYIQLRARSSHEMSQCRLLLCACGKMVLRTKMASHLESECVQRSVTCRLGCGASMPLHAREKHERSVCDLRVTSCPDCNTVLPVRELATHRAACTTKAIVRGPATKLLVRRQSSLLILGDDVLAEPSNERPVSPPSPTTTSLQGPPLVIPTVKAPRGPLAAPTTTNVARRARAPPAAAAAPGEMQGPPLVLAPGAMADEAKAKNELARKGVAMAAAADGAKRLTNESDAKPRRADVSEAVVETTGAGQMAKSAFEGAAATLFDGTAPVRTQPLRGPRAANPFQPPPDAKPST</sequence>
<feature type="non-terminal residue" evidence="13">
    <location>
        <position position="1"/>
    </location>
</feature>
<dbReference type="Pfam" id="PF01825">
    <property type="entry name" value="GPS"/>
    <property type="match status" value="1"/>
</dbReference>
<evidence type="ECO:0000313" key="14">
    <source>
        <dbReference type="Proteomes" id="UP000030745"/>
    </source>
</evidence>
<evidence type="ECO:0000259" key="12">
    <source>
        <dbReference type="PROSITE" id="PS50145"/>
    </source>
</evidence>
<dbReference type="GO" id="GO:0005261">
    <property type="term" value="F:monoatomic cation channel activity"/>
    <property type="evidence" value="ECO:0007669"/>
    <property type="project" value="TreeGrafter"/>
</dbReference>
<dbReference type="PANTHER" id="PTHR46730:SF1">
    <property type="entry name" value="PLAT DOMAIN-CONTAINING PROTEIN"/>
    <property type="match status" value="1"/>
</dbReference>
<dbReference type="GO" id="GO:0005886">
    <property type="term" value="C:plasma membrane"/>
    <property type="evidence" value="ECO:0007669"/>
    <property type="project" value="TreeGrafter"/>
</dbReference>
<feature type="transmembrane region" description="Helical" evidence="11">
    <location>
        <begin position="4850"/>
        <end position="4871"/>
    </location>
</feature>
<feature type="region of interest" description="Disordered" evidence="10">
    <location>
        <begin position="5249"/>
        <end position="5270"/>
    </location>
</feature>
<dbReference type="InterPro" id="IPR002859">
    <property type="entry name" value="PKD/REJ-like"/>
</dbReference>
<dbReference type="KEGG" id="spar:SPRG_22259"/>
<organism evidence="13 14">
    <name type="scientific">Saprolegnia parasitica (strain CBS 223.65)</name>
    <dbReference type="NCBI Taxonomy" id="695850"/>
    <lineage>
        <taxon>Eukaryota</taxon>
        <taxon>Sar</taxon>
        <taxon>Stramenopiles</taxon>
        <taxon>Oomycota</taxon>
        <taxon>Saprolegniomycetes</taxon>
        <taxon>Saprolegniales</taxon>
        <taxon>Saprolegniaceae</taxon>
        <taxon>Saprolegnia</taxon>
    </lineage>
</organism>
<protein>
    <recommendedName>
        <fullName evidence="12">TRAF-type domain-containing protein</fullName>
    </recommendedName>
</protein>
<dbReference type="GO" id="GO:0008270">
    <property type="term" value="F:zinc ion binding"/>
    <property type="evidence" value="ECO:0007669"/>
    <property type="project" value="UniProtKB-KW"/>
</dbReference>